<protein>
    <submittedName>
        <fullName evidence="1">Uncharacterized protein</fullName>
    </submittedName>
</protein>
<gene>
    <name evidence="1" type="ORF">O1611_g4651</name>
</gene>
<evidence type="ECO:0000313" key="1">
    <source>
        <dbReference type="EMBL" id="KAJ8128983.1"/>
    </source>
</evidence>
<dbReference type="EMBL" id="JAPUUL010000899">
    <property type="protein sequence ID" value="KAJ8128983.1"/>
    <property type="molecule type" value="Genomic_DNA"/>
</dbReference>
<proteinExistence type="predicted"/>
<name>A0ACC2JP17_9PEZI</name>
<reference evidence="1" key="1">
    <citation type="submission" date="2022-12" db="EMBL/GenBank/DDBJ databases">
        <title>Genome Sequence of Lasiodiplodia mahajangana.</title>
        <authorList>
            <person name="Buettner E."/>
        </authorList>
    </citation>
    <scope>NUCLEOTIDE SEQUENCE</scope>
    <source>
        <strain evidence="1">VT137</strain>
    </source>
</reference>
<organism evidence="1 2">
    <name type="scientific">Lasiodiplodia mahajangana</name>
    <dbReference type="NCBI Taxonomy" id="1108764"/>
    <lineage>
        <taxon>Eukaryota</taxon>
        <taxon>Fungi</taxon>
        <taxon>Dikarya</taxon>
        <taxon>Ascomycota</taxon>
        <taxon>Pezizomycotina</taxon>
        <taxon>Dothideomycetes</taxon>
        <taxon>Dothideomycetes incertae sedis</taxon>
        <taxon>Botryosphaeriales</taxon>
        <taxon>Botryosphaeriaceae</taxon>
        <taxon>Lasiodiplodia</taxon>
    </lineage>
</organism>
<evidence type="ECO:0000313" key="2">
    <source>
        <dbReference type="Proteomes" id="UP001153332"/>
    </source>
</evidence>
<keyword evidence="2" id="KW-1185">Reference proteome</keyword>
<sequence>MKPSMPTSLKRAVTPFATLFFQTNGGGSGSATGAANRDAQLDRLFDSLRNEREDSPDSLGADSAMSYLQSIGVGLEDASLFLAVELLQAPSIGEIPRAGFVNGWREAW</sequence>
<accession>A0ACC2JP17</accession>
<comment type="caution">
    <text evidence="1">The sequence shown here is derived from an EMBL/GenBank/DDBJ whole genome shotgun (WGS) entry which is preliminary data.</text>
</comment>
<dbReference type="Proteomes" id="UP001153332">
    <property type="component" value="Unassembled WGS sequence"/>
</dbReference>